<dbReference type="Gene3D" id="3.90.320.10">
    <property type="match status" value="1"/>
</dbReference>
<comment type="caution">
    <text evidence="2">The sequence shown here is derived from an EMBL/GenBank/DDBJ whole genome shotgun (WGS) entry which is preliminary data.</text>
</comment>
<keyword evidence="3" id="KW-1185">Reference proteome</keyword>
<evidence type="ECO:0000259" key="1">
    <source>
        <dbReference type="Pfam" id="PF09588"/>
    </source>
</evidence>
<proteinExistence type="predicted"/>
<feature type="domain" description="YqaJ viral recombinase" evidence="1">
    <location>
        <begin position="26"/>
        <end position="140"/>
    </location>
</feature>
<dbReference type="InterPro" id="IPR019080">
    <property type="entry name" value="YqaJ_viral_recombinase"/>
</dbReference>
<reference evidence="2 3" key="1">
    <citation type="journal article" date="2013" name="Curr. Biol.">
        <title>The Genome of the Foraminiferan Reticulomyxa filosa.</title>
        <authorList>
            <person name="Glockner G."/>
            <person name="Hulsmann N."/>
            <person name="Schleicher M."/>
            <person name="Noegel A.A."/>
            <person name="Eichinger L."/>
            <person name="Gallinger C."/>
            <person name="Pawlowski J."/>
            <person name="Sierra R."/>
            <person name="Euteneuer U."/>
            <person name="Pillet L."/>
            <person name="Moustafa A."/>
            <person name="Platzer M."/>
            <person name="Groth M."/>
            <person name="Szafranski K."/>
            <person name="Schliwa M."/>
        </authorList>
    </citation>
    <scope>NUCLEOTIDE SEQUENCE [LARGE SCALE GENOMIC DNA]</scope>
</reference>
<dbReference type="SUPFAM" id="SSF52980">
    <property type="entry name" value="Restriction endonuclease-like"/>
    <property type="match status" value="1"/>
</dbReference>
<name>X6N485_RETFI</name>
<dbReference type="InterPro" id="IPR011335">
    <property type="entry name" value="Restrct_endonuc-II-like"/>
</dbReference>
<dbReference type="InterPro" id="IPR011604">
    <property type="entry name" value="PDDEXK-like_dom_sf"/>
</dbReference>
<evidence type="ECO:0000313" key="3">
    <source>
        <dbReference type="Proteomes" id="UP000023152"/>
    </source>
</evidence>
<dbReference type="Proteomes" id="UP000023152">
    <property type="component" value="Unassembled WGS sequence"/>
</dbReference>
<dbReference type="Pfam" id="PF09588">
    <property type="entry name" value="YqaJ"/>
    <property type="match status" value="1"/>
</dbReference>
<evidence type="ECO:0000313" key="2">
    <source>
        <dbReference type="EMBL" id="ETO20564.1"/>
    </source>
</evidence>
<accession>X6N485</accession>
<dbReference type="AlphaFoldDB" id="X6N485"/>
<gene>
    <name evidence="2" type="ORF">RFI_16651</name>
</gene>
<dbReference type="EMBL" id="ASPP01012487">
    <property type="protein sequence ID" value="ETO20564.1"/>
    <property type="molecule type" value="Genomic_DNA"/>
</dbReference>
<sequence length="278" mass="33054">MSSTASSNIIKYLKHYFDGPKQGSKEWRELRVKRFGGSEIKYINKIDALIEKRNNNNGDQSLACWWGRWFELVVKQHYTEENKTEIHEFSAIPCAKIPVAYSPDGIIEKNGECYLIEIKCPIYKIKLVSKDYMDQVQTGLFILPVKKCLLMMSIFRKCLFSDLKNIRTYDVRFHKPWLDGTKYNPRYYPVREIYCGALIWENQEESKEVYELALPSKIIIDKDPAEIQKQILKSDNIHYLCFKCFENLIESIEKDKSFQDKEELLWEKYNQFIEKQHK</sequence>
<protein>
    <recommendedName>
        <fullName evidence="1">YqaJ viral recombinase domain-containing protein</fullName>
    </recommendedName>
</protein>
<dbReference type="GO" id="GO:0006281">
    <property type="term" value="P:DNA repair"/>
    <property type="evidence" value="ECO:0007669"/>
    <property type="project" value="UniProtKB-ARBA"/>
</dbReference>
<organism evidence="2 3">
    <name type="scientific">Reticulomyxa filosa</name>
    <dbReference type="NCBI Taxonomy" id="46433"/>
    <lineage>
        <taxon>Eukaryota</taxon>
        <taxon>Sar</taxon>
        <taxon>Rhizaria</taxon>
        <taxon>Retaria</taxon>
        <taxon>Foraminifera</taxon>
        <taxon>Monothalamids</taxon>
        <taxon>Reticulomyxidae</taxon>
        <taxon>Reticulomyxa</taxon>
    </lineage>
</organism>